<evidence type="ECO:0000313" key="7">
    <source>
        <dbReference type="Proteomes" id="UP000284465"/>
    </source>
</evidence>
<reference evidence="5 7" key="2">
    <citation type="submission" date="2018-08" db="EMBL/GenBank/DDBJ databases">
        <title>A genome reference for cultivated species of the human gut microbiota.</title>
        <authorList>
            <person name="Zou Y."/>
            <person name="Xue W."/>
            <person name="Luo G."/>
        </authorList>
    </citation>
    <scope>NUCLEOTIDE SEQUENCE [LARGE SCALE GENOMIC DNA]</scope>
    <source>
        <strain evidence="5 7">AM43-11</strain>
    </source>
</reference>
<dbReference type="STRING" id="166486.ERS852572_01559"/>
<name>A0A173TJC2_9FIRM</name>
<reference evidence="4 6" key="1">
    <citation type="submission" date="2015-09" db="EMBL/GenBank/DDBJ databases">
        <authorList>
            <consortium name="Pathogen Informatics"/>
        </authorList>
    </citation>
    <scope>NUCLEOTIDE SEQUENCE [LARGE SCALE GENOMIC DNA]</scope>
    <source>
        <strain evidence="4 6">2789STDY5834960</strain>
    </source>
</reference>
<feature type="domain" description="DUF3048" evidence="3">
    <location>
        <begin position="234"/>
        <end position="345"/>
    </location>
</feature>
<evidence type="ECO:0000313" key="5">
    <source>
        <dbReference type="EMBL" id="RHA70412.1"/>
    </source>
</evidence>
<dbReference type="EMBL" id="CYXZ01000010">
    <property type="protein sequence ID" value="CUN02316.1"/>
    <property type="molecule type" value="Genomic_DNA"/>
</dbReference>
<dbReference type="InterPro" id="IPR021416">
    <property type="entry name" value="DUF3048_N"/>
</dbReference>
<gene>
    <name evidence="4" type="primary">yerB</name>
    <name evidence="5" type="ORF">DW927_01440</name>
    <name evidence="4" type="ORF">ERS852572_01559</name>
</gene>
<dbReference type="Proteomes" id="UP000095350">
    <property type="component" value="Unassembled WGS sequence"/>
</dbReference>
<dbReference type="Pfam" id="PF11258">
    <property type="entry name" value="DUF3048"/>
    <property type="match status" value="1"/>
</dbReference>
<evidence type="ECO:0000313" key="4">
    <source>
        <dbReference type="EMBL" id="CUN02316.1"/>
    </source>
</evidence>
<dbReference type="InterPro" id="IPR035328">
    <property type="entry name" value="DUF3048_C"/>
</dbReference>
<evidence type="ECO:0000259" key="3">
    <source>
        <dbReference type="Pfam" id="PF17479"/>
    </source>
</evidence>
<protein>
    <submittedName>
        <fullName evidence="5">DUF3048 domain-containing protein</fullName>
    </submittedName>
    <submittedName>
        <fullName evidence="4">Putative lipoprotein yerB</fullName>
    </submittedName>
</protein>
<evidence type="ECO:0000259" key="2">
    <source>
        <dbReference type="Pfam" id="PF11258"/>
    </source>
</evidence>
<dbReference type="Proteomes" id="UP000284465">
    <property type="component" value="Unassembled WGS sequence"/>
</dbReference>
<dbReference type="Gene3D" id="3.50.90.10">
    <property type="entry name" value="YerB-like"/>
    <property type="match status" value="1"/>
</dbReference>
<evidence type="ECO:0000256" key="1">
    <source>
        <dbReference type="SAM" id="MobiDB-lite"/>
    </source>
</evidence>
<keyword evidence="4" id="KW-0449">Lipoprotein</keyword>
<dbReference type="OrthoDB" id="9779102at2"/>
<dbReference type="InterPro" id="IPR023158">
    <property type="entry name" value="YerB-like_sf"/>
</dbReference>
<dbReference type="AlphaFoldDB" id="A0A173TJC2"/>
<organism evidence="4 6">
    <name type="scientific">Roseburia intestinalis</name>
    <dbReference type="NCBI Taxonomy" id="166486"/>
    <lineage>
        <taxon>Bacteria</taxon>
        <taxon>Bacillati</taxon>
        <taxon>Bacillota</taxon>
        <taxon>Clostridia</taxon>
        <taxon>Lachnospirales</taxon>
        <taxon>Lachnospiraceae</taxon>
        <taxon>Roseburia</taxon>
    </lineage>
</organism>
<dbReference type="Pfam" id="PF17479">
    <property type="entry name" value="DUF3048_C"/>
    <property type="match status" value="1"/>
</dbReference>
<dbReference type="PaxDb" id="166486-ERS852572_01559"/>
<dbReference type="SUPFAM" id="SSF159774">
    <property type="entry name" value="YerB-like"/>
    <property type="match status" value="1"/>
</dbReference>
<accession>A0A173TJC2</accession>
<feature type="region of interest" description="Disordered" evidence="1">
    <location>
        <begin position="16"/>
        <end position="45"/>
    </location>
</feature>
<feature type="domain" description="DUF3048" evidence="2">
    <location>
        <begin position="58"/>
        <end position="198"/>
    </location>
</feature>
<evidence type="ECO:0000313" key="6">
    <source>
        <dbReference type="Proteomes" id="UP000095350"/>
    </source>
</evidence>
<sequence>MLTALAMAASMVACGDKKTDETAADSTEVAMTEAGTESTEAETESEEVLPEGMYRSELTNELIDESLKNQRPIAVMVDNESIALPHYGLSQADVVYEMMNSTLNGRITRFMVLVKDWENIKQLGSIRSVRPTNILIASEWNAVICHDGGPFYIDEYMADPSVDNFSGTFSRVDNGKSREYTEYILPGDLDKNFENSGVSKEYTSYYEGPHYQFASESNPVDLSSAPDAIDANTVDLPFPHNGSYLEYNADDQLYYYSEYGKAHVDPGNDNKQLCFKNLLIQSCGYTQYDEHGYLIFDCVSQGGGYYVTNGKAIPVTWKKEKMTSPTRYYDAAGNEIKINTGKTYVGFVPVDDWLDLVIE</sequence>
<dbReference type="EMBL" id="QSFP01000001">
    <property type="protein sequence ID" value="RHA70412.1"/>
    <property type="molecule type" value="Genomic_DNA"/>
</dbReference>
<proteinExistence type="predicted"/>